<dbReference type="AlphaFoldDB" id="A0A1B6D7M2"/>
<dbReference type="EC" id="3.6.5.2" evidence="3"/>
<keyword evidence="13" id="KW-0449">Lipoprotein</keyword>
<evidence type="ECO:0000256" key="14">
    <source>
        <dbReference type="ARBA" id="ARBA00023289"/>
    </source>
</evidence>
<organism evidence="19">
    <name type="scientific">Clastoptera arizonana</name>
    <name type="common">Arizona spittle bug</name>
    <dbReference type="NCBI Taxonomy" id="38151"/>
    <lineage>
        <taxon>Eukaryota</taxon>
        <taxon>Metazoa</taxon>
        <taxon>Ecdysozoa</taxon>
        <taxon>Arthropoda</taxon>
        <taxon>Hexapoda</taxon>
        <taxon>Insecta</taxon>
        <taxon>Pterygota</taxon>
        <taxon>Neoptera</taxon>
        <taxon>Paraneoptera</taxon>
        <taxon>Hemiptera</taxon>
        <taxon>Auchenorrhyncha</taxon>
        <taxon>Cercopoidea</taxon>
        <taxon>Clastopteridae</taxon>
        <taxon>Clastoptera</taxon>
    </lineage>
</organism>
<sequence>MLESRSATYKMIRKDVPRDRQISIYPKPFKANSSPYLRNNFRKSVIDMCKMSYISCSLKICKAIFLGDMSVGKTSLVNRFCHEIFDHNYKSTIGVDFEIEKFDIMGVPFHLQIWDTAGQERFRSIASSYYRGADVIAVVFDLSNISSLYTVTQWLQDALKVNPKQPLLFLIGTKMDVISHSACVEMEKIALKMAAKLEAEYWAVSSKTGENVDEMFCRMAALVFDKLLMNERRSEHQMVTIGNINKPTSAECEGSQNNNNLKVKNSCGSCQY</sequence>
<evidence type="ECO:0000256" key="13">
    <source>
        <dbReference type="ARBA" id="ARBA00023288"/>
    </source>
</evidence>
<keyword evidence="5" id="KW-0479">Metal-binding</keyword>
<evidence type="ECO:0000256" key="5">
    <source>
        <dbReference type="ARBA" id="ARBA00022723"/>
    </source>
</evidence>
<dbReference type="InterPro" id="IPR005225">
    <property type="entry name" value="Small_GTP-bd"/>
</dbReference>
<dbReference type="Pfam" id="PF00071">
    <property type="entry name" value="Ras"/>
    <property type="match status" value="1"/>
</dbReference>
<gene>
    <name evidence="19" type="ORF">g.11587</name>
</gene>
<comment type="similarity">
    <text evidence="2">Belongs to the small GTPase superfamily. Rab family.</text>
</comment>
<dbReference type="InterPro" id="IPR050227">
    <property type="entry name" value="Rab"/>
</dbReference>
<dbReference type="PROSITE" id="PS51421">
    <property type="entry name" value="RAS"/>
    <property type="match status" value="1"/>
</dbReference>
<keyword evidence="8" id="KW-0460">Magnesium</keyword>
<accession>A0A1B6D7M2</accession>
<dbReference type="SMART" id="SM00173">
    <property type="entry name" value="RAS"/>
    <property type="match status" value="1"/>
</dbReference>
<name>A0A1B6D7M2_9HEMI</name>
<proteinExistence type="inferred from homology"/>
<keyword evidence="10" id="KW-0333">Golgi apparatus</keyword>
<dbReference type="NCBIfam" id="TIGR00231">
    <property type="entry name" value="small_GTP"/>
    <property type="match status" value="1"/>
</dbReference>
<dbReference type="FunFam" id="3.40.50.300:FF:000707">
    <property type="entry name" value="RAB36, member RAS oncogene family"/>
    <property type="match status" value="1"/>
</dbReference>
<keyword evidence="9" id="KW-0653">Protein transport</keyword>
<evidence type="ECO:0000256" key="7">
    <source>
        <dbReference type="ARBA" id="ARBA00022801"/>
    </source>
</evidence>
<evidence type="ECO:0000256" key="3">
    <source>
        <dbReference type="ARBA" id="ARBA00011984"/>
    </source>
</evidence>
<comment type="catalytic activity">
    <reaction evidence="16">
        <text>GTP + H2O = GDP + phosphate + H(+)</text>
        <dbReference type="Rhea" id="RHEA:19669"/>
        <dbReference type="ChEBI" id="CHEBI:15377"/>
        <dbReference type="ChEBI" id="CHEBI:15378"/>
        <dbReference type="ChEBI" id="CHEBI:37565"/>
        <dbReference type="ChEBI" id="CHEBI:43474"/>
        <dbReference type="ChEBI" id="CHEBI:58189"/>
        <dbReference type="EC" id="3.6.5.2"/>
    </reaction>
    <physiologicalReaction direction="left-to-right" evidence="16">
        <dbReference type="Rhea" id="RHEA:19670"/>
    </physiologicalReaction>
</comment>
<keyword evidence="11" id="KW-0342">GTP-binding</keyword>
<dbReference type="SUPFAM" id="SSF52540">
    <property type="entry name" value="P-loop containing nucleoside triphosphate hydrolases"/>
    <property type="match status" value="1"/>
</dbReference>
<keyword evidence="7" id="KW-0378">Hydrolase</keyword>
<evidence type="ECO:0000256" key="15">
    <source>
        <dbReference type="ARBA" id="ARBA00037794"/>
    </source>
</evidence>
<keyword evidence="6" id="KW-0547">Nucleotide-binding</keyword>
<dbReference type="SMART" id="SM00175">
    <property type="entry name" value="RAB"/>
    <property type="match status" value="1"/>
</dbReference>
<evidence type="ECO:0000256" key="6">
    <source>
        <dbReference type="ARBA" id="ARBA00022741"/>
    </source>
</evidence>
<evidence type="ECO:0000256" key="9">
    <source>
        <dbReference type="ARBA" id="ARBA00022927"/>
    </source>
</evidence>
<evidence type="ECO:0000256" key="17">
    <source>
        <dbReference type="ARBA" id="ARBA00058763"/>
    </source>
</evidence>
<dbReference type="SMART" id="SM00176">
    <property type="entry name" value="RAN"/>
    <property type="match status" value="1"/>
</dbReference>
<comment type="cofactor">
    <cofactor evidence="1">
        <name>Mg(2+)</name>
        <dbReference type="ChEBI" id="CHEBI:18420"/>
    </cofactor>
</comment>
<evidence type="ECO:0000313" key="19">
    <source>
        <dbReference type="EMBL" id="JAS21575.1"/>
    </source>
</evidence>
<dbReference type="GO" id="GO:0015031">
    <property type="term" value="P:protein transport"/>
    <property type="evidence" value="ECO:0007669"/>
    <property type="project" value="UniProtKB-KW"/>
</dbReference>
<evidence type="ECO:0000256" key="18">
    <source>
        <dbReference type="ARBA" id="ARBA00067830"/>
    </source>
</evidence>
<dbReference type="GO" id="GO:0046872">
    <property type="term" value="F:metal ion binding"/>
    <property type="evidence" value="ECO:0007669"/>
    <property type="project" value="UniProtKB-KW"/>
</dbReference>
<evidence type="ECO:0000256" key="2">
    <source>
        <dbReference type="ARBA" id="ARBA00006270"/>
    </source>
</evidence>
<dbReference type="EMBL" id="GEDC01015723">
    <property type="protein sequence ID" value="JAS21575.1"/>
    <property type="molecule type" value="Transcribed_RNA"/>
</dbReference>
<comment type="function">
    <text evidence="17">The small GTPases Rab are key regulators of intracellular membrane trafficking, from the formation of transport vesicles to their fusion with membranes. Rabs cycle between an inactive GDP-bound form and an active GTP-bound form that is able to recruit to membranes different sets of downstream effectors directly responsible for vesicle formation, movement, tethering and fusion.</text>
</comment>
<dbReference type="GO" id="GO:0005525">
    <property type="term" value="F:GTP binding"/>
    <property type="evidence" value="ECO:0007669"/>
    <property type="project" value="UniProtKB-KW"/>
</dbReference>
<dbReference type="Gene3D" id="3.40.50.300">
    <property type="entry name" value="P-loop containing nucleotide triphosphate hydrolases"/>
    <property type="match status" value="1"/>
</dbReference>
<dbReference type="PRINTS" id="PR00449">
    <property type="entry name" value="RASTRNSFRMNG"/>
</dbReference>
<keyword evidence="12" id="KW-0472">Membrane</keyword>
<evidence type="ECO:0000256" key="11">
    <source>
        <dbReference type="ARBA" id="ARBA00023134"/>
    </source>
</evidence>
<comment type="subcellular location">
    <subcellularLocation>
        <location evidence="15">Golgi apparatus membrane</location>
        <topology evidence="15">Lipid-anchor</topology>
    </subcellularLocation>
</comment>
<evidence type="ECO:0000256" key="10">
    <source>
        <dbReference type="ARBA" id="ARBA00023034"/>
    </source>
</evidence>
<dbReference type="GO" id="GO:0003925">
    <property type="term" value="F:G protein activity"/>
    <property type="evidence" value="ECO:0007669"/>
    <property type="project" value="UniProtKB-EC"/>
</dbReference>
<dbReference type="GO" id="GO:0000139">
    <property type="term" value="C:Golgi membrane"/>
    <property type="evidence" value="ECO:0007669"/>
    <property type="project" value="UniProtKB-SubCell"/>
</dbReference>
<evidence type="ECO:0000256" key="1">
    <source>
        <dbReference type="ARBA" id="ARBA00001946"/>
    </source>
</evidence>
<protein>
    <recommendedName>
        <fullName evidence="18">Ras-related protein Rab-36</fullName>
        <ecNumber evidence="3">3.6.5.2</ecNumber>
    </recommendedName>
</protein>
<evidence type="ECO:0000256" key="16">
    <source>
        <dbReference type="ARBA" id="ARBA00047660"/>
    </source>
</evidence>
<evidence type="ECO:0000256" key="8">
    <source>
        <dbReference type="ARBA" id="ARBA00022842"/>
    </source>
</evidence>
<dbReference type="InterPro" id="IPR001806">
    <property type="entry name" value="Small_GTPase"/>
</dbReference>
<keyword evidence="14" id="KW-0636">Prenylation</keyword>
<keyword evidence="4" id="KW-0813">Transport</keyword>
<evidence type="ECO:0000256" key="12">
    <source>
        <dbReference type="ARBA" id="ARBA00023136"/>
    </source>
</evidence>
<evidence type="ECO:0000256" key="4">
    <source>
        <dbReference type="ARBA" id="ARBA00022448"/>
    </source>
</evidence>
<dbReference type="InterPro" id="IPR027417">
    <property type="entry name" value="P-loop_NTPase"/>
</dbReference>
<dbReference type="PROSITE" id="PS51419">
    <property type="entry name" value="RAB"/>
    <property type="match status" value="1"/>
</dbReference>
<dbReference type="PANTHER" id="PTHR47977">
    <property type="entry name" value="RAS-RELATED PROTEIN RAB"/>
    <property type="match status" value="1"/>
</dbReference>
<dbReference type="SMART" id="SM00174">
    <property type="entry name" value="RHO"/>
    <property type="match status" value="1"/>
</dbReference>
<reference evidence="19" key="1">
    <citation type="submission" date="2015-12" db="EMBL/GenBank/DDBJ databases">
        <title>De novo transcriptome assembly of four potential Pierce s Disease insect vectors from Arizona vineyards.</title>
        <authorList>
            <person name="Tassone E.E."/>
        </authorList>
    </citation>
    <scope>NUCLEOTIDE SEQUENCE</scope>
</reference>